<organism evidence="2 3">
    <name type="scientific">Virgisporangium aurantiacum</name>
    <dbReference type="NCBI Taxonomy" id="175570"/>
    <lineage>
        <taxon>Bacteria</taxon>
        <taxon>Bacillati</taxon>
        <taxon>Actinomycetota</taxon>
        <taxon>Actinomycetes</taxon>
        <taxon>Micromonosporales</taxon>
        <taxon>Micromonosporaceae</taxon>
        <taxon>Virgisporangium</taxon>
    </lineage>
</organism>
<gene>
    <name evidence="2" type="ORF">Vau01_064590</name>
</gene>
<dbReference type="AlphaFoldDB" id="A0A8J3ZCZ4"/>
<reference evidence="2" key="1">
    <citation type="submission" date="2021-01" db="EMBL/GenBank/DDBJ databases">
        <title>Whole genome shotgun sequence of Virgisporangium aurantiacum NBRC 16421.</title>
        <authorList>
            <person name="Komaki H."/>
            <person name="Tamura T."/>
        </authorList>
    </citation>
    <scope>NUCLEOTIDE SEQUENCE</scope>
    <source>
        <strain evidence="2">NBRC 16421</strain>
    </source>
</reference>
<keyword evidence="1" id="KW-0812">Transmembrane</keyword>
<evidence type="ECO:0000313" key="3">
    <source>
        <dbReference type="Proteomes" id="UP000612585"/>
    </source>
</evidence>
<keyword evidence="3" id="KW-1185">Reference proteome</keyword>
<protein>
    <submittedName>
        <fullName evidence="2">Uncharacterized protein</fullName>
    </submittedName>
</protein>
<feature type="transmembrane region" description="Helical" evidence="1">
    <location>
        <begin position="6"/>
        <end position="28"/>
    </location>
</feature>
<keyword evidence="1" id="KW-0472">Membrane</keyword>
<keyword evidence="1" id="KW-1133">Transmembrane helix</keyword>
<accession>A0A8J3ZCZ4</accession>
<dbReference type="Proteomes" id="UP000612585">
    <property type="component" value="Unassembled WGS sequence"/>
</dbReference>
<evidence type="ECO:0000313" key="2">
    <source>
        <dbReference type="EMBL" id="GIJ58943.1"/>
    </source>
</evidence>
<sequence length="64" mass="6714">MSNPGLWLAIFVIVGALSGTAGGVLMWLSGMSPPAAIFAGAGCFITVVLFQMAVAEFVTRQWRP</sequence>
<feature type="transmembrane region" description="Helical" evidence="1">
    <location>
        <begin position="35"/>
        <end position="54"/>
    </location>
</feature>
<name>A0A8J3ZCZ4_9ACTN</name>
<evidence type="ECO:0000256" key="1">
    <source>
        <dbReference type="SAM" id="Phobius"/>
    </source>
</evidence>
<comment type="caution">
    <text evidence="2">The sequence shown here is derived from an EMBL/GenBank/DDBJ whole genome shotgun (WGS) entry which is preliminary data.</text>
</comment>
<proteinExistence type="predicted"/>
<dbReference type="EMBL" id="BOPG01000044">
    <property type="protein sequence ID" value="GIJ58943.1"/>
    <property type="molecule type" value="Genomic_DNA"/>
</dbReference>